<proteinExistence type="predicted"/>
<evidence type="ECO:0000313" key="2">
    <source>
        <dbReference type="Proteomes" id="UP000886817"/>
    </source>
</evidence>
<dbReference type="EMBL" id="DXEX01000177">
    <property type="protein sequence ID" value="HIX59675.1"/>
    <property type="molecule type" value="Genomic_DNA"/>
</dbReference>
<reference evidence="1" key="2">
    <citation type="submission" date="2021-04" db="EMBL/GenBank/DDBJ databases">
        <authorList>
            <person name="Gilroy R."/>
        </authorList>
    </citation>
    <scope>NUCLEOTIDE SEQUENCE</scope>
    <source>
        <strain evidence="1">ChiSjej1B19-8411</strain>
    </source>
</reference>
<protein>
    <submittedName>
        <fullName evidence="1">Uncharacterized protein</fullName>
    </submittedName>
</protein>
<dbReference type="Proteomes" id="UP000886817">
    <property type="component" value="Unassembled WGS sequence"/>
</dbReference>
<reference evidence="1" key="1">
    <citation type="journal article" date="2021" name="PeerJ">
        <title>Extensive microbial diversity within the chicken gut microbiome revealed by metagenomics and culture.</title>
        <authorList>
            <person name="Gilroy R."/>
            <person name="Ravi A."/>
            <person name="Getino M."/>
            <person name="Pursley I."/>
            <person name="Horton D.L."/>
            <person name="Alikhan N.F."/>
            <person name="Baker D."/>
            <person name="Gharbi K."/>
            <person name="Hall N."/>
            <person name="Watson M."/>
            <person name="Adriaenssens E.M."/>
            <person name="Foster-Nyarko E."/>
            <person name="Jarju S."/>
            <person name="Secka A."/>
            <person name="Antonio M."/>
            <person name="Oren A."/>
            <person name="Chaudhuri R.R."/>
            <person name="La Ragione R."/>
            <person name="Hildebrand F."/>
            <person name="Pallen M.J."/>
        </authorList>
    </citation>
    <scope>NUCLEOTIDE SEQUENCE</scope>
    <source>
        <strain evidence="1">ChiSjej1B19-8411</strain>
    </source>
</reference>
<dbReference type="AlphaFoldDB" id="A0A9D1WI66"/>
<accession>A0A9D1WI66</accession>
<name>A0A9D1WI66_9FIRM</name>
<organism evidence="1 2">
    <name type="scientific">Candidatus Blautia gallistercoris</name>
    <dbReference type="NCBI Taxonomy" id="2838490"/>
    <lineage>
        <taxon>Bacteria</taxon>
        <taxon>Bacillati</taxon>
        <taxon>Bacillota</taxon>
        <taxon>Clostridia</taxon>
        <taxon>Lachnospirales</taxon>
        <taxon>Lachnospiraceae</taxon>
        <taxon>Blautia</taxon>
    </lineage>
</organism>
<gene>
    <name evidence="1" type="ORF">IAA45_08175</name>
</gene>
<comment type="caution">
    <text evidence="1">The sequence shown here is derived from an EMBL/GenBank/DDBJ whole genome shotgun (WGS) entry which is preliminary data.</text>
</comment>
<sequence length="75" mass="8693">MMRDRMNRKKTWFLAILLGMLLTVWAAGGFLETGEGIPGFFGMLYPEYCFSQVPEDGNGQVLMERKLTFRWLRGL</sequence>
<evidence type="ECO:0000313" key="1">
    <source>
        <dbReference type="EMBL" id="HIX59675.1"/>
    </source>
</evidence>